<name>A0A7T8K8E4_CALRO</name>
<sequence>MPGFDWLMKLRDDPNMAKETVPTQGTNLSIISRRKRDGKEAEARDDCVVVRELGGTMVQLWPSFIEAQNTRV</sequence>
<gene>
    <name evidence="1" type="ORF">FKW44_011844</name>
</gene>
<accession>A0A7T8K8E4</accession>
<reference evidence="2" key="1">
    <citation type="submission" date="2021-01" db="EMBL/GenBank/DDBJ databases">
        <title>Caligus Genome Assembly.</title>
        <authorList>
            <person name="Gallardo-Escarate C."/>
        </authorList>
    </citation>
    <scope>NUCLEOTIDE SEQUENCE [LARGE SCALE GENOMIC DNA]</scope>
</reference>
<organism evidence="1 2">
    <name type="scientific">Caligus rogercresseyi</name>
    <name type="common">Sea louse</name>
    <dbReference type="NCBI Taxonomy" id="217165"/>
    <lineage>
        <taxon>Eukaryota</taxon>
        <taxon>Metazoa</taxon>
        <taxon>Ecdysozoa</taxon>
        <taxon>Arthropoda</taxon>
        <taxon>Crustacea</taxon>
        <taxon>Multicrustacea</taxon>
        <taxon>Hexanauplia</taxon>
        <taxon>Copepoda</taxon>
        <taxon>Siphonostomatoida</taxon>
        <taxon>Caligidae</taxon>
        <taxon>Caligus</taxon>
    </lineage>
</organism>
<dbReference type="Proteomes" id="UP000595437">
    <property type="component" value="Chromosome 7"/>
</dbReference>
<dbReference type="OrthoDB" id="365445at2759"/>
<dbReference type="AlphaFoldDB" id="A0A7T8K8E4"/>
<evidence type="ECO:0000313" key="2">
    <source>
        <dbReference type="Proteomes" id="UP000595437"/>
    </source>
</evidence>
<proteinExistence type="predicted"/>
<keyword evidence="2" id="KW-1185">Reference proteome</keyword>
<evidence type="ECO:0000313" key="1">
    <source>
        <dbReference type="EMBL" id="QQP50727.1"/>
    </source>
</evidence>
<protein>
    <submittedName>
        <fullName evidence="1">ADP-ribosylation factor 1</fullName>
    </submittedName>
</protein>
<dbReference type="EMBL" id="CP045896">
    <property type="protein sequence ID" value="QQP50727.1"/>
    <property type="molecule type" value="Genomic_DNA"/>
</dbReference>